<dbReference type="GO" id="GO:0016740">
    <property type="term" value="F:transferase activity"/>
    <property type="evidence" value="ECO:0007669"/>
    <property type="project" value="UniProtKB-KW"/>
</dbReference>
<evidence type="ECO:0000313" key="2">
    <source>
        <dbReference type="EMBL" id="PKY87865.1"/>
    </source>
</evidence>
<dbReference type="RefSeq" id="WP_006702055.1">
    <property type="nucleotide sequence ID" value="NZ_PKHE01000018.1"/>
</dbReference>
<keyword evidence="2" id="KW-0808">Transferase</keyword>
<dbReference type="PANTHER" id="PTHR40086:SF1">
    <property type="entry name" value="CELL CYCLE REGULATOR CCRZ"/>
    <property type="match status" value="1"/>
</dbReference>
<dbReference type="PANTHER" id="PTHR40086">
    <property type="entry name" value="PHOSPHOTRANSFERASE YTMP-RELATED"/>
    <property type="match status" value="1"/>
</dbReference>
<accession>A0A2I1JWX3</accession>
<feature type="domain" description="Aminoglycoside phosphotransferase" evidence="1">
    <location>
        <begin position="39"/>
        <end position="211"/>
    </location>
</feature>
<dbReference type="Proteomes" id="UP000234384">
    <property type="component" value="Unassembled WGS sequence"/>
</dbReference>
<dbReference type="EMBL" id="PKHE01000018">
    <property type="protein sequence ID" value="PKY87865.1"/>
    <property type="molecule type" value="Genomic_DNA"/>
</dbReference>
<evidence type="ECO:0000313" key="3">
    <source>
        <dbReference type="Proteomes" id="UP000234384"/>
    </source>
</evidence>
<dbReference type="SUPFAM" id="SSF56112">
    <property type="entry name" value="Protein kinase-like (PK-like)"/>
    <property type="match status" value="1"/>
</dbReference>
<dbReference type="Pfam" id="PF01636">
    <property type="entry name" value="APH"/>
    <property type="match status" value="1"/>
</dbReference>
<sequence>MNQEEWELHPIPGQSGDAYMGVRYDEKLFFKRNTSPFVATLAAAGLVPKLKWTERTYSGDLLTAQEWSDGRILNREDMYQQRIVDLIYHIHHSEHLLIMLKRVGGRIYAPQDFIEAYQTNLPPSLQTHQYFNSIIHDLQNHINSSLMDVPLSVCHGDLNHHNFIEQTDGKLYIVDWEEVKIADPVSDLTQFLLQYFPPSQWDQWLANYGVKIDSNYMERIEWYSVINCLRLIKQFYKEGRLYEANQTIMQLKPIYQQLRKRYYDETAP</sequence>
<proteinExistence type="predicted"/>
<reference evidence="2 3" key="1">
    <citation type="submission" date="2017-12" db="EMBL/GenBank/DDBJ databases">
        <title>Phylogenetic diversity of female urinary microbiome.</title>
        <authorList>
            <person name="Thomas-White K."/>
            <person name="Wolfe A.J."/>
        </authorList>
    </citation>
    <scope>NUCLEOTIDE SEQUENCE [LARGE SCALE GENOMIC DNA]</scope>
    <source>
        <strain evidence="2 3">UMB0898</strain>
    </source>
</reference>
<dbReference type="Gene3D" id="3.90.1200.10">
    <property type="match status" value="1"/>
</dbReference>
<gene>
    <name evidence="2" type="ORF">CYJ57_06355</name>
</gene>
<organism evidence="2 3">
    <name type="scientific">Falseniella ignava</name>
    <dbReference type="NCBI Taxonomy" id="137730"/>
    <lineage>
        <taxon>Bacteria</taxon>
        <taxon>Bacillati</taxon>
        <taxon>Bacillota</taxon>
        <taxon>Bacilli</taxon>
        <taxon>Lactobacillales</taxon>
        <taxon>Aerococcaceae</taxon>
        <taxon>Falseniella</taxon>
    </lineage>
</organism>
<name>A0A2I1JWX3_9LACT</name>
<dbReference type="InterPro" id="IPR002575">
    <property type="entry name" value="Aminoglycoside_PTrfase"/>
</dbReference>
<comment type="caution">
    <text evidence="2">The sequence shown here is derived from an EMBL/GenBank/DDBJ whole genome shotgun (WGS) entry which is preliminary data.</text>
</comment>
<evidence type="ECO:0000259" key="1">
    <source>
        <dbReference type="Pfam" id="PF01636"/>
    </source>
</evidence>
<dbReference type="InterPro" id="IPR052077">
    <property type="entry name" value="CcrZ_PhaseVar_Mediator"/>
</dbReference>
<dbReference type="InterPro" id="IPR011009">
    <property type="entry name" value="Kinase-like_dom_sf"/>
</dbReference>
<dbReference type="AlphaFoldDB" id="A0A2I1JWX3"/>
<protein>
    <submittedName>
        <fullName evidence="2">Phosphotransferase</fullName>
    </submittedName>
</protein>
<dbReference type="OrthoDB" id="3171511at2"/>